<name>A0AA36A152_LACSI</name>
<keyword evidence="2" id="KW-0853">WD repeat</keyword>
<dbReference type="Pfam" id="PF17814">
    <property type="entry name" value="LisH_TPL"/>
    <property type="match status" value="1"/>
</dbReference>
<dbReference type="Proteomes" id="UP001177003">
    <property type="component" value="Chromosome 9"/>
</dbReference>
<dbReference type="GO" id="GO:0000398">
    <property type="term" value="P:mRNA splicing, via spliceosome"/>
    <property type="evidence" value="ECO:0007669"/>
    <property type="project" value="InterPro"/>
</dbReference>
<evidence type="ECO:0000256" key="1">
    <source>
        <dbReference type="ARBA" id="ARBA00004123"/>
    </source>
</evidence>
<dbReference type="AlphaFoldDB" id="A0AA36A152"/>
<proteinExistence type="predicted"/>
<sequence>MSALEIEARDVIKIVLQFCKENSLHQTFQTLQSECQVSLNTVDSLETFVADINSGRWDAILPQVAQLKLPRKKLEDLYEQANSGNECHETRTARKIFKTLSIFLLELILIPMRLIRNQQKRKDAHKLLNLLREKSL</sequence>
<gene>
    <name evidence="6" type="ORF">LSALG_LOCUS40626</name>
</gene>
<evidence type="ECO:0000256" key="2">
    <source>
        <dbReference type="ARBA" id="ARBA00022574"/>
    </source>
</evidence>
<accession>A0AA36A152</accession>
<dbReference type="InterPro" id="IPR006594">
    <property type="entry name" value="LisH"/>
</dbReference>
<evidence type="ECO:0000313" key="6">
    <source>
        <dbReference type="EMBL" id="CAI9302118.1"/>
    </source>
</evidence>
<dbReference type="PANTHER" id="PTHR22848">
    <property type="entry name" value="WD40 REPEAT PROTEIN"/>
    <property type="match status" value="1"/>
</dbReference>
<protein>
    <recommendedName>
        <fullName evidence="5">TPL/SMU1 LisH-like dimerisation domain-containing protein</fullName>
    </recommendedName>
</protein>
<evidence type="ECO:0000259" key="5">
    <source>
        <dbReference type="Pfam" id="PF17814"/>
    </source>
</evidence>
<evidence type="ECO:0000313" key="7">
    <source>
        <dbReference type="Proteomes" id="UP001177003"/>
    </source>
</evidence>
<organism evidence="6 7">
    <name type="scientific">Lactuca saligna</name>
    <name type="common">Willowleaf lettuce</name>
    <dbReference type="NCBI Taxonomy" id="75948"/>
    <lineage>
        <taxon>Eukaryota</taxon>
        <taxon>Viridiplantae</taxon>
        <taxon>Streptophyta</taxon>
        <taxon>Embryophyta</taxon>
        <taxon>Tracheophyta</taxon>
        <taxon>Spermatophyta</taxon>
        <taxon>Magnoliopsida</taxon>
        <taxon>eudicotyledons</taxon>
        <taxon>Gunneridae</taxon>
        <taxon>Pentapetalae</taxon>
        <taxon>asterids</taxon>
        <taxon>campanulids</taxon>
        <taxon>Asterales</taxon>
        <taxon>Asteraceae</taxon>
        <taxon>Cichorioideae</taxon>
        <taxon>Cichorieae</taxon>
        <taxon>Lactucinae</taxon>
        <taxon>Lactuca</taxon>
    </lineage>
</organism>
<dbReference type="InterPro" id="IPR054532">
    <property type="entry name" value="TPL_SMU1_LisH-like"/>
</dbReference>
<dbReference type="SMART" id="SM00667">
    <property type="entry name" value="LisH"/>
    <property type="match status" value="1"/>
</dbReference>
<evidence type="ECO:0000256" key="3">
    <source>
        <dbReference type="ARBA" id="ARBA00022737"/>
    </source>
</evidence>
<evidence type="ECO:0000256" key="4">
    <source>
        <dbReference type="ARBA" id="ARBA00023242"/>
    </source>
</evidence>
<dbReference type="EMBL" id="OX465085">
    <property type="protein sequence ID" value="CAI9302118.1"/>
    <property type="molecule type" value="Genomic_DNA"/>
</dbReference>
<keyword evidence="4" id="KW-0539">Nucleus</keyword>
<comment type="subcellular location">
    <subcellularLocation>
        <location evidence="1">Nucleus</location>
    </subcellularLocation>
</comment>
<dbReference type="PROSITE" id="PS50896">
    <property type="entry name" value="LISH"/>
    <property type="match status" value="1"/>
</dbReference>
<reference evidence="6" key="1">
    <citation type="submission" date="2023-04" db="EMBL/GenBank/DDBJ databases">
        <authorList>
            <person name="Vijverberg K."/>
            <person name="Xiong W."/>
            <person name="Schranz E."/>
        </authorList>
    </citation>
    <scope>NUCLEOTIDE SEQUENCE</scope>
</reference>
<keyword evidence="3" id="KW-0677">Repeat</keyword>
<keyword evidence="7" id="KW-1185">Reference proteome</keyword>
<dbReference type="GO" id="GO:0005634">
    <property type="term" value="C:nucleus"/>
    <property type="evidence" value="ECO:0007669"/>
    <property type="project" value="UniProtKB-SubCell"/>
</dbReference>
<dbReference type="InterPro" id="IPR045184">
    <property type="entry name" value="SMU1"/>
</dbReference>
<feature type="domain" description="TPL/SMU1 LisH-like dimerisation" evidence="5">
    <location>
        <begin position="7"/>
        <end position="37"/>
    </location>
</feature>